<evidence type="ECO:0000313" key="5">
    <source>
        <dbReference type="WBParaSite" id="TASK_0000780301-mRNA-1"/>
    </source>
</evidence>
<dbReference type="Proteomes" id="UP000282613">
    <property type="component" value="Unassembled WGS sequence"/>
</dbReference>
<evidence type="ECO:0000256" key="2">
    <source>
        <dbReference type="SAM" id="Phobius"/>
    </source>
</evidence>
<sequence length="175" mass="19795">MDPDFEIEDVNGYGVPQPTASRDGGFFYRIFVTVIFVALYFLMSRFSAAFGARVARLATGAQERNYDEEMREARRRLQERFDNERKNRKVQNAEDPSVKATEKPKNTEKPQDASKRIKAPNPGLPNSSESLADEVRLPPVVITSLALYPLLFNDGFFHPPPPTATLTPWTVPLHL</sequence>
<feature type="compositionally biased region" description="Basic and acidic residues" evidence="1">
    <location>
        <begin position="96"/>
        <end position="115"/>
    </location>
</feature>
<accession>A0A0R3WB25</accession>
<name>A0A0R3WB25_TAEAS</name>
<reference evidence="5" key="1">
    <citation type="submission" date="2017-02" db="UniProtKB">
        <authorList>
            <consortium name="WormBaseParasite"/>
        </authorList>
    </citation>
    <scope>IDENTIFICATION</scope>
</reference>
<dbReference type="EMBL" id="UYRS01018677">
    <property type="protein sequence ID" value="VDK39040.1"/>
    <property type="molecule type" value="Genomic_DNA"/>
</dbReference>
<keyword evidence="2" id="KW-0472">Membrane</keyword>
<dbReference type="OrthoDB" id="6272511at2759"/>
<evidence type="ECO:0000313" key="4">
    <source>
        <dbReference type="Proteomes" id="UP000282613"/>
    </source>
</evidence>
<gene>
    <name evidence="3" type="ORF">TASK_LOCUS7804</name>
</gene>
<evidence type="ECO:0000313" key="3">
    <source>
        <dbReference type="EMBL" id="VDK39040.1"/>
    </source>
</evidence>
<keyword evidence="4" id="KW-1185">Reference proteome</keyword>
<dbReference type="WBParaSite" id="TASK_0000780301-mRNA-1">
    <property type="protein sequence ID" value="TASK_0000780301-mRNA-1"/>
    <property type="gene ID" value="TASK_0000780301"/>
</dbReference>
<reference evidence="3 4" key="2">
    <citation type="submission" date="2018-11" db="EMBL/GenBank/DDBJ databases">
        <authorList>
            <consortium name="Pathogen Informatics"/>
        </authorList>
    </citation>
    <scope>NUCLEOTIDE SEQUENCE [LARGE SCALE GENOMIC DNA]</scope>
</reference>
<proteinExistence type="predicted"/>
<keyword evidence="2" id="KW-0812">Transmembrane</keyword>
<feature type="region of interest" description="Disordered" evidence="1">
    <location>
        <begin position="77"/>
        <end position="130"/>
    </location>
</feature>
<dbReference type="AlphaFoldDB" id="A0A0R3WB25"/>
<evidence type="ECO:0000256" key="1">
    <source>
        <dbReference type="SAM" id="MobiDB-lite"/>
    </source>
</evidence>
<protein>
    <submittedName>
        <fullName evidence="5">Selenoprotein S</fullName>
    </submittedName>
</protein>
<feature type="transmembrane region" description="Helical" evidence="2">
    <location>
        <begin position="26"/>
        <end position="43"/>
    </location>
</feature>
<keyword evidence="2" id="KW-1133">Transmembrane helix</keyword>
<organism evidence="5">
    <name type="scientific">Taenia asiatica</name>
    <name type="common">Asian tapeworm</name>
    <dbReference type="NCBI Taxonomy" id="60517"/>
    <lineage>
        <taxon>Eukaryota</taxon>
        <taxon>Metazoa</taxon>
        <taxon>Spiralia</taxon>
        <taxon>Lophotrochozoa</taxon>
        <taxon>Platyhelminthes</taxon>
        <taxon>Cestoda</taxon>
        <taxon>Eucestoda</taxon>
        <taxon>Cyclophyllidea</taxon>
        <taxon>Taeniidae</taxon>
        <taxon>Taenia</taxon>
    </lineage>
</organism>